<dbReference type="InterPro" id="IPR051351">
    <property type="entry name" value="Ascorbate-PTS_EIIA_comp"/>
</dbReference>
<evidence type="ECO:0000313" key="15">
    <source>
        <dbReference type="Proteomes" id="UP000183039"/>
    </source>
</evidence>
<evidence type="ECO:0000313" key="13">
    <source>
        <dbReference type="EMBL" id="OJG92797.1"/>
    </source>
</evidence>
<dbReference type="PROSITE" id="PS51094">
    <property type="entry name" value="PTS_EIIA_TYPE_2"/>
    <property type="match status" value="1"/>
</dbReference>
<reference evidence="13 15" key="1">
    <citation type="submission" date="2014-12" db="EMBL/GenBank/DDBJ databases">
        <title>Draft genome sequences of 29 type strains of Enterococci.</title>
        <authorList>
            <person name="Zhong Z."/>
            <person name="Sun Z."/>
            <person name="Liu W."/>
            <person name="Zhang W."/>
            <person name="Zhang H."/>
        </authorList>
    </citation>
    <scope>NUCLEOTIDE SEQUENCE [LARGE SCALE GENOMIC DNA]</scope>
    <source>
        <strain evidence="13 15">DSM 22801</strain>
    </source>
</reference>
<dbReference type="OrthoDB" id="369398at2"/>
<evidence type="ECO:0000256" key="9">
    <source>
        <dbReference type="ARBA" id="ARBA00041175"/>
    </source>
</evidence>
<dbReference type="KEGG" id="ess:ATZ33_00420"/>
<dbReference type="PANTHER" id="PTHR36203:SF1">
    <property type="entry name" value="ASCORBATE-SPECIFIC PTS SYSTEM EIIA COMPONENT"/>
    <property type="match status" value="1"/>
</dbReference>
<evidence type="ECO:0000256" key="7">
    <source>
        <dbReference type="ARBA" id="ARBA00022777"/>
    </source>
</evidence>
<evidence type="ECO:0000313" key="14">
    <source>
        <dbReference type="Proteomes" id="UP000065511"/>
    </source>
</evidence>
<feature type="domain" description="PTS EIIA type-2" evidence="11">
    <location>
        <begin position="4"/>
        <end position="150"/>
    </location>
</feature>
<sequence length="152" mass="17412">MLKYFYNNELIRFCDETPDNWEDAVILSCQTLLERNIITQQYIDEIVECVQKYGPYIVIVPGVAMPHSSEESQGVLGTAISFTKMSQDVVFEEGNDEKNARLFFTLAAKNSEEHVENISKLSEMLMTDGLIEALMTVDTMEDYRNVMTTFDL</sequence>
<accession>A0A0S3K6I3</accession>
<dbReference type="Pfam" id="PF00359">
    <property type="entry name" value="PTS_EIIA_2"/>
    <property type="match status" value="1"/>
</dbReference>
<dbReference type="EMBL" id="JXLC01000004">
    <property type="protein sequence ID" value="OJG92797.1"/>
    <property type="molecule type" value="Genomic_DNA"/>
</dbReference>
<dbReference type="Gene3D" id="3.40.930.10">
    <property type="entry name" value="Mannitol-specific EII, Chain A"/>
    <property type="match status" value="1"/>
</dbReference>
<keyword evidence="6" id="KW-0598">Phosphotransferase system</keyword>
<evidence type="ECO:0000256" key="4">
    <source>
        <dbReference type="ARBA" id="ARBA00022553"/>
    </source>
</evidence>
<evidence type="ECO:0000256" key="2">
    <source>
        <dbReference type="ARBA" id="ARBA00022448"/>
    </source>
</evidence>
<proteinExistence type="predicted"/>
<dbReference type="PANTHER" id="PTHR36203">
    <property type="entry name" value="ASCORBATE-SPECIFIC PTS SYSTEM EIIA COMPONENT"/>
    <property type="match status" value="1"/>
</dbReference>
<dbReference type="GO" id="GO:0016301">
    <property type="term" value="F:kinase activity"/>
    <property type="evidence" value="ECO:0007669"/>
    <property type="project" value="UniProtKB-KW"/>
</dbReference>
<evidence type="ECO:0000313" key="12">
    <source>
        <dbReference type="EMBL" id="ALR99897.1"/>
    </source>
</evidence>
<organism evidence="13 15">
    <name type="scientific">Enterococcus silesiacus</name>
    <dbReference type="NCBI Taxonomy" id="332949"/>
    <lineage>
        <taxon>Bacteria</taxon>
        <taxon>Bacillati</taxon>
        <taxon>Bacillota</taxon>
        <taxon>Bacilli</taxon>
        <taxon>Lactobacillales</taxon>
        <taxon>Enterococcaceae</taxon>
        <taxon>Enterococcus</taxon>
    </lineage>
</organism>
<keyword evidence="7" id="KW-0418">Kinase</keyword>
<evidence type="ECO:0000256" key="1">
    <source>
        <dbReference type="ARBA" id="ARBA00004496"/>
    </source>
</evidence>
<evidence type="ECO:0000256" key="10">
    <source>
        <dbReference type="ARBA" id="ARBA00042072"/>
    </source>
</evidence>
<dbReference type="GO" id="GO:0005737">
    <property type="term" value="C:cytoplasm"/>
    <property type="evidence" value="ECO:0007669"/>
    <property type="project" value="UniProtKB-SubCell"/>
</dbReference>
<protein>
    <recommendedName>
        <fullName evidence="9">Ascorbate-specific PTS system EIIA component</fullName>
    </recommendedName>
    <alternativeName>
        <fullName evidence="10">Ascorbate-specific phosphotransferase enzyme IIA component</fullName>
    </alternativeName>
</protein>
<dbReference type="InterPro" id="IPR016152">
    <property type="entry name" value="PTrfase/Anion_transptr"/>
</dbReference>
<evidence type="ECO:0000256" key="8">
    <source>
        <dbReference type="ARBA" id="ARBA00037387"/>
    </source>
</evidence>
<keyword evidence="14" id="KW-1185">Reference proteome</keyword>
<dbReference type="Proteomes" id="UP000065511">
    <property type="component" value="Chromosome"/>
</dbReference>
<reference evidence="12 14" key="2">
    <citation type="submission" date="2015-12" db="EMBL/GenBank/DDBJ databases">
        <authorList>
            <person name="Lauer A."/>
            <person name="Humrighouse B."/>
            <person name="Loparev V."/>
            <person name="Shewmaker P.L."/>
            <person name="Whitney A.M."/>
            <person name="McLaughlin R.W."/>
        </authorList>
    </citation>
    <scope>NUCLEOTIDE SEQUENCE [LARGE SCALE GENOMIC DNA]</scope>
    <source>
        <strain evidence="12 14">LMG 23085</strain>
    </source>
</reference>
<dbReference type="CDD" id="cd00211">
    <property type="entry name" value="PTS_IIA_fru"/>
    <property type="match status" value="1"/>
</dbReference>
<dbReference type="EMBL" id="CP013614">
    <property type="protein sequence ID" value="ALR99897.1"/>
    <property type="molecule type" value="Genomic_DNA"/>
</dbReference>
<evidence type="ECO:0000256" key="3">
    <source>
        <dbReference type="ARBA" id="ARBA00022490"/>
    </source>
</evidence>
<dbReference type="Proteomes" id="UP000183039">
    <property type="component" value="Unassembled WGS sequence"/>
</dbReference>
<name>A0A0S3K6I3_9ENTE</name>
<keyword evidence="2" id="KW-0813">Transport</keyword>
<keyword evidence="4" id="KW-0597">Phosphoprotein</keyword>
<comment type="function">
    <text evidence="8">The phosphoenolpyruvate-dependent sugar phosphotransferase system (sugar PTS), a major carbohydrate active transport system, catalyzes the phosphorylation of incoming sugar substrates concomitantly with their translocation across the cell membrane. The enzyme II UlaABC PTS system is involved in ascorbate transport.</text>
</comment>
<keyword evidence="3" id="KW-0963">Cytoplasm</keyword>
<gene>
    <name evidence="12" type="ORF">ATZ33_00420</name>
    <name evidence="13" type="ORF">RV15_GL002742</name>
</gene>
<evidence type="ECO:0000256" key="6">
    <source>
        <dbReference type="ARBA" id="ARBA00022683"/>
    </source>
</evidence>
<evidence type="ECO:0000256" key="5">
    <source>
        <dbReference type="ARBA" id="ARBA00022679"/>
    </source>
</evidence>
<dbReference type="InterPro" id="IPR002178">
    <property type="entry name" value="PTS_EIIA_type-2_dom"/>
</dbReference>
<dbReference type="RefSeq" id="WP_071876787.1">
    <property type="nucleotide sequence ID" value="NZ_JXLC01000004.1"/>
</dbReference>
<comment type="subcellular location">
    <subcellularLocation>
        <location evidence="1">Cytoplasm</location>
    </subcellularLocation>
</comment>
<dbReference type="SUPFAM" id="SSF55804">
    <property type="entry name" value="Phoshotransferase/anion transport protein"/>
    <property type="match status" value="1"/>
</dbReference>
<dbReference type="AlphaFoldDB" id="A0A0S3K6I3"/>
<keyword evidence="5" id="KW-0808">Transferase</keyword>
<evidence type="ECO:0000259" key="11">
    <source>
        <dbReference type="PROSITE" id="PS51094"/>
    </source>
</evidence>
<dbReference type="GO" id="GO:0009401">
    <property type="term" value="P:phosphoenolpyruvate-dependent sugar phosphotransferase system"/>
    <property type="evidence" value="ECO:0007669"/>
    <property type="project" value="UniProtKB-KW"/>
</dbReference>